<dbReference type="Gene3D" id="3.40.190.10">
    <property type="entry name" value="Periplasmic binding protein-like II"/>
    <property type="match status" value="2"/>
</dbReference>
<name>A0A8J3YG58_9ACTN</name>
<evidence type="ECO:0000313" key="2">
    <source>
        <dbReference type="EMBL" id="GIJ43623.1"/>
    </source>
</evidence>
<dbReference type="RefSeq" id="WP_203897180.1">
    <property type="nucleotide sequence ID" value="NZ_BOPF01000002.1"/>
</dbReference>
<organism evidence="2 3">
    <name type="scientific">Virgisporangium aliadipatigenens</name>
    <dbReference type="NCBI Taxonomy" id="741659"/>
    <lineage>
        <taxon>Bacteria</taxon>
        <taxon>Bacillati</taxon>
        <taxon>Actinomycetota</taxon>
        <taxon>Actinomycetes</taxon>
        <taxon>Micromonosporales</taxon>
        <taxon>Micromonosporaceae</taxon>
        <taxon>Virgisporangium</taxon>
    </lineage>
</organism>
<feature type="chain" id="PRO_5035314782" evidence="1">
    <location>
        <begin position="22"/>
        <end position="429"/>
    </location>
</feature>
<accession>A0A8J3YG58</accession>
<dbReference type="Pfam" id="PF01547">
    <property type="entry name" value="SBP_bac_1"/>
    <property type="match status" value="1"/>
</dbReference>
<reference evidence="2" key="1">
    <citation type="submission" date="2021-01" db="EMBL/GenBank/DDBJ databases">
        <title>Whole genome shotgun sequence of Virgisporangium aliadipatigenens NBRC 105644.</title>
        <authorList>
            <person name="Komaki H."/>
            <person name="Tamura T."/>
        </authorList>
    </citation>
    <scope>NUCLEOTIDE SEQUENCE</scope>
    <source>
        <strain evidence="2">NBRC 105644</strain>
    </source>
</reference>
<dbReference type="PROSITE" id="PS51257">
    <property type="entry name" value="PROKAR_LIPOPROTEIN"/>
    <property type="match status" value="1"/>
</dbReference>
<sequence length="429" mass="47280">MSRFAAWTAALAVLFTISGCAAFESGKEPAGTFTLWHYERPESAMGIAWNRAVELFKASHPKVTVHVETKTFEQIRQNGSIALNAEDPPTILEHNKGNSTAGVLAKQGLLTDLTAQANSRGWDKLLPASLQTTARYDEKGIMGSGAWYGVPNYAEYVTVYYNKDLFAKHGQQAPTDFDGFRRVMDAFTAAGVTPLSLGGAEYPAQQLFYQLALSRANRAWVDAFQRYQGSVDFTGPELNFAAHTFADWVARGYVRRDSASIKAEEMNHAFQRGEFPMVVVGSWMYGDFVRGIKDFQWSTFRFPGNKLHPGSSGNMWVVPAKAKHKDLAYDFIDITMRPEIQNLLGNSGGIPIAADPKALTDEKSRHLIEEFQAIASSDGLAFYPDWPAPGYYDVLGVAIQDLINGTKTPAQVLADIAKPYHEQRATVGG</sequence>
<dbReference type="EMBL" id="BOPF01000002">
    <property type="protein sequence ID" value="GIJ43623.1"/>
    <property type="molecule type" value="Genomic_DNA"/>
</dbReference>
<dbReference type="InterPro" id="IPR006059">
    <property type="entry name" value="SBP"/>
</dbReference>
<evidence type="ECO:0000313" key="3">
    <source>
        <dbReference type="Proteomes" id="UP000619260"/>
    </source>
</evidence>
<keyword evidence="1" id="KW-0732">Signal</keyword>
<proteinExistence type="predicted"/>
<comment type="caution">
    <text evidence="2">The sequence shown here is derived from an EMBL/GenBank/DDBJ whole genome shotgun (WGS) entry which is preliminary data.</text>
</comment>
<dbReference type="InterPro" id="IPR050490">
    <property type="entry name" value="Bact_solute-bd_prot1"/>
</dbReference>
<keyword evidence="3" id="KW-1185">Reference proteome</keyword>
<evidence type="ECO:0000256" key="1">
    <source>
        <dbReference type="SAM" id="SignalP"/>
    </source>
</evidence>
<dbReference type="PANTHER" id="PTHR43649:SF12">
    <property type="entry name" value="DIACETYLCHITOBIOSE BINDING PROTEIN DASA"/>
    <property type="match status" value="1"/>
</dbReference>
<gene>
    <name evidence="2" type="ORF">Val02_05090</name>
</gene>
<protein>
    <submittedName>
        <fullName evidence="2">Sugar ABC transporter substrate-binding protein</fullName>
    </submittedName>
</protein>
<dbReference type="SUPFAM" id="SSF53850">
    <property type="entry name" value="Periplasmic binding protein-like II"/>
    <property type="match status" value="1"/>
</dbReference>
<dbReference type="Proteomes" id="UP000619260">
    <property type="component" value="Unassembled WGS sequence"/>
</dbReference>
<feature type="signal peptide" evidence="1">
    <location>
        <begin position="1"/>
        <end position="21"/>
    </location>
</feature>
<dbReference type="PANTHER" id="PTHR43649">
    <property type="entry name" value="ARABINOSE-BINDING PROTEIN-RELATED"/>
    <property type="match status" value="1"/>
</dbReference>
<dbReference type="AlphaFoldDB" id="A0A8J3YG58"/>